<sequence>MMTTLITGSSGGIGAAVAKALAAPGQHLYLHYHEGKAEAEKVRAHCEKQGATVTLVCANLQADDGVPALIAGVHHPVDHLILANGKAYYGLYTDMEDRELMDVFTLNVTAPMRIVKHFLTHMINQKYGRIVAVSSIWGDVGAALEVAYSAAKGGMNQFVRAIAKEAAPSGITVNGVSPGVVDTKMMDAFSSEEKAELEHAIPAGRFGTVEEVASACSYLLSPEASYINGHILSVNGAWSG</sequence>
<dbReference type="AlphaFoldDB" id="A0A514LEC6"/>
<dbReference type="PROSITE" id="PS00061">
    <property type="entry name" value="ADH_SHORT"/>
    <property type="match status" value="1"/>
</dbReference>
<keyword evidence="2" id="KW-0560">Oxidoreductase</keyword>
<dbReference type="PANTHER" id="PTHR42879:SF2">
    <property type="entry name" value="3-OXOACYL-[ACYL-CARRIER-PROTEIN] REDUCTASE FABG"/>
    <property type="match status" value="1"/>
</dbReference>
<gene>
    <name evidence="3" type="ORF">EPH95_02565</name>
</gene>
<dbReference type="InterPro" id="IPR036291">
    <property type="entry name" value="NAD(P)-bd_dom_sf"/>
</dbReference>
<comment type="similarity">
    <text evidence="1">Belongs to the short-chain dehydrogenases/reductases (SDR) family.</text>
</comment>
<dbReference type="Pfam" id="PF13561">
    <property type="entry name" value="adh_short_C2"/>
    <property type="match status" value="1"/>
</dbReference>
<keyword evidence="4" id="KW-1185">Reference proteome</keyword>
<reference evidence="4" key="1">
    <citation type="submission" date="2019-01" db="EMBL/GenBank/DDBJ databases">
        <title>Genomic analysis of Salicibibacter sp. NKC3-5.</title>
        <authorList>
            <person name="Oh Y.J."/>
        </authorList>
    </citation>
    <scope>NUCLEOTIDE SEQUENCE [LARGE SCALE GENOMIC DNA]</scope>
    <source>
        <strain evidence="4">NKC3-5</strain>
    </source>
</reference>
<evidence type="ECO:0000313" key="3">
    <source>
        <dbReference type="EMBL" id="QDI90189.1"/>
    </source>
</evidence>
<organism evidence="3 4">
    <name type="scientific">Salicibibacter halophilus</name>
    <dbReference type="NCBI Taxonomy" id="2502791"/>
    <lineage>
        <taxon>Bacteria</taxon>
        <taxon>Bacillati</taxon>
        <taxon>Bacillota</taxon>
        <taxon>Bacilli</taxon>
        <taxon>Bacillales</taxon>
        <taxon>Bacillaceae</taxon>
        <taxon>Salicibibacter</taxon>
    </lineage>
</organism>
<dbReference type="PRINTS" id="PR00080">
    <property type="entry name" value="SDRFAMILY"/>
</dbReference>
<dbReference type="OrthoDB" id="9803333at2"/>
<dbReference type="EMBL" id="CP035485">
    <property type="protein sequence ID" value="QDI90189.1"/>
    <property type="molecule type" value="Genomic_DNA"/>
</dbReference>
<proteinExistence type="inferred from homology"/>
<dbReference type="SUPFAM" id="SSF51735">
    <property type="entry name" value="NAD(P)-binding Rossmann-fold domains"/>
    <property type="match status" value="1"/>
</dbReference>
<dbReference type="FunFam" id="3.40.50.720:FF:000173">
    <property type="entry name" value="3-oxoacyl-[acyl-carrier protein] reductase"/>
    <property type="match status" value="1"/>
</dbReference>
<dbReference type="NCBIfam" id="NF047420">
    <property type="entry name" value="EF_P_mod_YmfI"/>
    <property type="match status" value="1"/>
</dbReference>
<protein>
    <submittedName>
        <fullName evidence="3">SDR family oxidoreductase</fullName>
    </submittedName>
</protein>
<dbReference type="GO" id="GO:0016491">
    <property type="term" value="F:oxidoreductase activity"/>
    <property type="evidence" value="ECO:0007669"/>
    <property type="project" value="UniProtKB-KW"/>
</dbReference>
<dbReference type="CDD" id="cd05233">
    <property type="entry name" value="SDR_c"/>
    <property type="match status" value="1"/>
</dbReference>
<name>A0A514LEC6_9BACI</name>
<dbReference type="InterPro" id="IPR002347">
    <property type="entry name" value="SDR_fam"/>
</dbReference>
<dbReference type="Proteomes" id="UP000319756">
    <property type="component" value="Chromosome"/>
</dbReference>
<dbReference type="InterPro" id="IPR050259">
    <property type="entry name" value="SDR"/>
</dbReference>
<evidence type="ECO:0000256" key="1">
    <source>
        <dbReference type="ARBA" id="ARBA00006484"/>
    </source>
</evidence>
<evidence type="ECO:0000313" key="4">
    <source>
        <dbReference type="Proteomes" id="UP000319756"/>
    </source>
</evidence>
<accession>A0A514LEC6</accession>
<dbReference type="InterPro" id="IPR020904">
    <property type="entry name" value="Sc_DH/Rdtase_CS"/>
</dbReference>
<evidence type="ECO:0000256" key="2">
    <source>
        <dbReference type="ARBA" id="ARBA00023002"/>
    </source>
</evidence>
<dbReference type="KEGG" id="sale:EPH95_02565"/>
<dbReference type="PRINTS" id="PR00081">
    <property type="entry name" value="GDHRDH"/>
</dbReference>
<dbReference type="RefSeq" id="WP_142087075.1">
    <property type="nucleotide sequence ID" value="NZ_CP035485.1"/>
</dbReference>
<dbReference type="GO" id="GO:0032787">
    <property type="term" value="P:monocarboxylic acid metabolic process"/>
    <property type="evidence" value="ECO:0007669"/>
    <property type="project" value="UniProtKB-ARBA"/>
</dbReference>
<dbReference type="Gene3D" id="3.40.50.720">
    <property type="entry name" value="NAD(P)-binding Rossmann-like Domain"/>
    <property type="match status" value="1"/>
</dbReference>
<dbReference type="PANTHER" id="PTHR42879">
    <property type="entry name" value="3-OXOACYL-(ACYL-CARRIER-PROTEIN) REDUCTASE"/>
    <property type="match status" value="1"/>
</dbReference>